<sequence length="109" mass="12196">METQNFACTSKSQKSSITSKYNIQKVENGNCKLLDWMGTGKVVREGKIASKDPMSKVHHIPLGLDYWKIAVTHAIVEDTLLIHPTSEFQVLGHAIGSFIAWSKSYVIFD</sequence>
<gene>
    <name evidence="2" type="ORF">Dsin_011565</name>
</gene>
<dbReference type="EMBL" id="JANJYJ010000003">
    <property type="protein sequence ID" value="KAK3224540.1"/>
    <property type="molecule type" value="Genomic_DNA"/>
</dbReference>
<reference evidence="2" key="1">
    <citation type="journal article" date="2023" name="Plant J.">
        <title>Genome sequences and population genomics provide insights into the demographic history, inbreeding, and mutation load of two 'living fossil' tree species of Dipteronia.</title>
        <authorList>
            <person name="Feng Y."/>
            <person name="Comes H.P."/>
            <person name="Chen J."/>
            <person name="Zhu S."/>
            <person name="Lu R."/>
            <person name="Zhang X."/>
            <person name="Li P."/>
            <person name="Qiu J."/>
            <person name="Olsen K.M."/>
            <person name="Qiu Y."/>
        </authorList>
    </citation>
    <scope>NUCLEOTIDE SEQUENCE</scope>
    <source>
        <strain evidence="2">NBL</strain>
    </source>
</reference>
<evidence type="ECO:0000313" key="3">
    <source>
        <dbReference type="Proteomes" id="UP001281410"/>
    </source>
</evidence>
<evidence type="ECO:0000259" key="1">
    <source>
        <dbReference type="Pfam" id="PF26133"/>
    </source>
</evidence>
<comment type="caution">
    <text evidence="2">The sequence shown here is derived from an EMBL/GenBank/DDBJ whole genome shotgun (WGS) entry which is preliminary data.</text>
</comment>
<protein>
    <recommendedName>
        <fullName evidence="1">DUF8039 domain-containing protein</fullName>
    </recommendedName>
</protein>
<accession>A0AAE0AVD5</accession>
<organism evidence="2 3">
    <name type="scientific">Dipteronia sinensis</name>
    <dbReference type="NCBI Taxonomy" id="43782"/>
    <lineage>
        <taxon>Eukaryota</taxon>
        <taxon>Viridiplantae</taxon>
        <taxon>Streptophyta</taxon>
        <taxon>Embryophyta</taxon>
        <taxon>Tracheophyta</taxon>
        <taxon>Spermatophyta</taxon>
        <taxon>Magnoliopsida</taxon>
        <taxon>eudicotyledons</taxon>
        <taxon>Gunneridae</taxon>
        <taxon>Pentapetalae</taxon>
        <taxon>rosids</taxon>
        <taxon>malvids</taxon>
        <taxon>Sapindales</taxon>
        <taxon>Sapindaceae</taxon>
        <taxon>Hippocastanoideae</taxon>
        <taxon>Acereae</taxon>
        <taxon>Dipteronia</taxon>
    </lineage>
</organism>
<dbReference type="InterPro" id="IPR058352">
    <property type="entry name" value="DUF8039"/>
</dbReference>
<proteinExistence type="predicted"/>
<dbReference type="Proteomes" id="UP001281410">
    <property type="component" value="Unassembled WGS sequence"/>
</dbReference>
<dbReference type="AlphaFoldDB" id="A0AAE0AVD5"/>
<feature type="domain" description="DUF8039" evidence="1">
    <location>
        <begin position="29"/>
        <end position="108"/>
    </location>
</feature>
<name>A0AAE0AVD5_9ROSI</name>
<dbReference type="Pfam" id="PF26133">
    <property type="entry name" value="DUF8039"/>
    <property type="match status" value="1"/>
</dbReference>
<evidence type="ECO:0000313" key="2">
    <source>
        <dbReference type="EMBL" id="KAK3224540.1"/>
    </source>
</evidence>
<keyword evidence="3" id="KW-1185">Reference proteome</keyword>